<dbReference type="Gene3D" id="2.40.160.60">
    <property type="entry name" value="Outer membrane protein transport protein (OMPP1/FadL/TodX)"/>
    <property type="match status" value="1"/>
</dbReference>
<keyword evidence="1" id="KW-0732">Signal</keyword>
<protein>
    <submittedName>
        <fullName evidence="2">Membrane protein</fullName>
    </submittedName>
</protein>
<keyword evidence="3" id="KW-1185">Reference proteome</keyword>
<dbReference type="SUPFAM" id="SSF56935">
    <property type="entry name" value="Porins"/>
    <property type="match status" value="1"/>
</dbReference>
<comment type="caution">
    <text evidence="2">The sequence shown here is derived from an EMBL/GenBank/DDBJ whole genome shotgun (WGS) entry which is preliminary data.</text>
</comment>
<feature type="chain" id="PRO_5037793555" evidence="1">
    <location>
        <begin position="23"/>
        <end position="441"/>
    </location>
</feature>
<dbReference type="Proteomes" id="UP000662074">
    <property type="component" value="Unassembled WGS sequence"/>
</dbReference>
<evidence type="ECO:0000313" key="3">
    <source>
        <dbReference type="Proteomes" id="UP000662074"/>
    </source>
</evidence>
<reference evidence="2" key="2">
    <citation type="submission" date="2020-09" db="EMBL/GenBank/DDBJ databases">
        <authorList>
            <person name="Sun Q."/>
            <person name="Sedlacek I."/>
        </authorList>
    </citation>
    <scope>NUCLEOTIDE SEQUENCE</scope>
    <source>
        <strain evidence="2">CCM 8711</strain>
    </source>
</reference>
<evidence type="ECO:0000256" key="1">
    <source>
        <dbReference type="SAM" id="SignalP"/>
    </source>
</evidence>
<organism evidence="2 3">
    <name type="scientific">Mucilaginibacter galii</name>
    <dbReference type="NCBI Taxonomy" id="2005073"/>
    <lineage>
        <taxon>Bacteria</taxon>
        <taxon>Pseudomonadati</taxon>
        <taxon>Bacteroidota</taxon>
        <taxon>Sphingobacteriia</taxon>
        <taxon>Sphingobacteriales</taxon>
        <taxon>Sphingobacteriaceae</taxon>
        <taxon>Mucilaginibacter</taxon>
    </lineage>
</organism>
<reference evidence="2" key="1">
    <citation type="journal article" date="2014" name="Int. J. Syst. Evol. Microbiol.">
        <title>Complete genome sequence of Corynebacterium casei LMG S-19264T (=DSM 44701T), isolated from a smear-ripened cheese.</title>
        <authorList>
            <consortium name="US DOE Joint Genome Institute (JGI-PGF)"/>
            <person name="Walter F."/>
            <person name="Albersmeier A."/>
            <person name="Kalinowski J."/>
            <person name="Ruckert C."/>
        </authorList>
    </citation>
    <scope>NUCLEOTIDE SEQUENCE</scope>
    <source>
        <strain evidence="2">CCM 8711</strain>
    </source>
</reference>
<gene>
    <name evidence="2" type="ORF">GCM10011425_30370</name>
</gene>
<name>A0A917JCA8_9SPHI</name>
<dbReference type="EMBL" id="BMDO01000009">
    <property type="protein sequence ID" value="GGI51825.1"/>
    <property type="molecule type" value="Genomic_DNA"/>
</dbReference>
<sequence length="441" mass="47347">MIKHIRSGLTFLLSVFALGAMAQSTATTSSPYSQYGLGTLNTSLLPQTRAMGGISTAINKISGYNTINLLNPASYSTISLTTIDIGVYGNVSTLKQGNTKGEPNGNFRLSHFNFAAPVTKHSAISFGLVPYTELGYNYRQTAANFGSGSPADTNAVSYIYSGDGGLSKAYAGYGFGIGKHLSIGGNVSYIFGNLRKFRSTEVAALQGGFLNSRNEQSNGVGGINFDYGAQLSFDLAESKHLVFGYSGSAGNSLNSKISNVISQYTTSSTDGSDNAALDTLSNQVISNGKIKLPMMNRVGISLQKDGKYLIGADYSRSNWADLTIGGVNQNLQNSESYSLGGQFTPNNNAIHSYLALIDYRLGVRYDKTNIRLNNTDIKQYSVSAGLGLPLPRNGSAFYKINLAAEYGVRGTLSNSLIKENIISFHIGFTLNDTWFQKYKFD</sequence>
<evidence type="ECO:0000313" key="2">
    <source>
        <dbReference type="EMBL" id="GGI51825.1"/>
    </source>
</evidence>
<feature type="signal peptide" evidence="1">
    <location>
        <begin position="1"/>
        <end position="22"/>
    </location>
</feature>
<accession>A0A917JCA8</accession>
<dbReference type="AlphaFoldDB" id="A0A917JCA8"/>
<dbReference type="RefSeq" id="WP_188417936.1">
    <property type="nucleotide sequence ID" value="NZ_BMDO01000009.1"/>
</dbReference>
<proteinExistence type="predicted"/>